<comment type="cofactor">
    <cofactor evidence="1">
        <name>Mg(2+)</name>
        <dbReference type="ChEBI" id="CHEBI:18420"/>
    </cofactor>
</comment>
<dbReference type="InterPro" id="IPR003959">
    <property type="entry name" value="ATPase_AAA_core"/>
</dbReference>
<evidence type="ECO:0000313" key="10">
    <source>
        <dbReference type="Proteomes" id="UP001341840"/>
    </source>
</evidence>
<dbReference type="Gene3D" id="3.40.50.300">
    <property type="entry name" value="P-loop containing nucleotide triphosphate hydrolases"/>
    <property type="match status" value="1"/>
</dbReference>
<dbReference type="Pfam" id="PF00004">
    <property type="entry name" value="AAA"/>
    <property type="match status" value="1"/>
</dbReference>
<comment type="caution">
    <text evidence="9">The sequence shown here is derived from an EMBL/GenBank/DDBJ whole genome shotgun (WGS) entry which is preliminary data.</text>
</comment>
<sequence>MAMSFFSSSSAESNLATAKTFLSAAASVAATAMIIRSVANDLIPGEVRDYALAGIHRVLSRFSSNVTMVIDEFDGLSNNEIYAAAETYLGAKITPSTQRLKIAKHDTENDFTVTMERGGSVTDTFNGAKLEWVLICRELESRSFHNPRDLNSALRSEVRSLELTFHKKHRAMVLETYLPHVLKEAKLMKQEAKALRIFTVDYQNMYGNVSEAWVGTNLDHPATFETVSLEEGMKELVMKDLERFVRRKEFYRKVGKAWKRGYLLYGPPGTGKSSLIAAMANYLHFDVYDLELTELQYNSELRRLLIGMANRSILVVEDIDCTIEFQDRMAESRTATGRNEKQVTLSGLLNFIDGLWSSCGDERIIVFTTNHKDKLDPALLRPGRMDVHIHMSYCTPYGFRQLASTYLGIKEHSLFGEIEDAIHRTKVTPAEVAEQLLKSSDTETSLNQLIEFLKKKKEDQQLEDEKKERDANLEEEQKKQRQNDGDNGKEVADKVDEDNDEKKSDS</sequence>
<proteinExistence type="inferred from homology"/>
<evidence type="ECO:0000256" key="2">
    <source>
        <dbReference type="ARBA" id="ARBA00007448"/>
    </source>
</evidence>
<name>A0ABU6RXD5_9FABA</name>
<keyword evidence="4" id="KW-0460">Magnesium</keyword>
<dbReference type="Pfam" id="PF25568">
    <property type="entry name" value="AAA_lid_At3g28540"/>
    <property type="match status" value="1"/>
</dbReference>
<dbReference type="PROSITE" id="PS00674">
    <property type="entry name" value="AAA"/>
    <property type="match status" value="1"/>
</dbReference>
<dbReference type="Proteomes" id="UP001341840">
    <property type="component" value="Unassembled WGS sequence"/>
</dbReference>
<evidence type="ECO:0000256" key="5">
    <source>
        <dbReference type="ARBA" id="ARBA00049360"/>
    </source>
</evidence>
<evidence type="ECO:0000256" key="3">
    <source>
        <dbReference type="ARBA" id="ARBA00022801"/>
    </source>
</evidence>
<dbReference type="SUPFAM" id="SSF52540">
    <property type="entry name" value="P-loop containing nucleoside triphosphate hydrolases"/>
    <property type="match status" value="1"/>
</dbReference>
<evidence type="ECO:0000256" key="7">
    <source>
        <dbReference type="SAM" id="MobiDB-lite"/>
    </source>
</evidence>
<dbReference type="Gene3D" id="6.10.280.40">
    <property type="match status" value="1"/>
</dbReference>
<evidence type="ECO:0000256" key="1">
    <source>
        <dbReference type="ARBA" id="ARBA00001946"/>
    </source>
</evidence>
<dbReference type="InterPro" id="IPR058017">
    <property type="entry name" value="At3g28540-like_C"/>
</dbReference>
<dbReference type="SMART" id="SM00382">
    <property type="entry name" value="AAA"/>
    <property type="match status" value="1"/>
</dbReference>
<dbReference type="PANTHER" id="PTHR23070">
    <property type="entry name" value="BCS1 AAA-TYPE ATPASE"/>
    <property type="match status" value="1"/>
</dbReference>
<evidence type="ECO:0000256" key="4">
    <source>
        <dbReference type="ARBA" id="ARBA00022842"/>
    </source>
</evidence>
<dbReference type="InterPro" id="IPR050747">
    <property type="entry name" value="Mitochondrial_chaperone_BCS1"/>
</dbReference>
<feature type="region of interest" description="Disordered" evidence="7">
    <location>
        <begin position="457"/>
        <end position="506"/>
    </location>
</feature>
<dbReference type="InterPro" id="IPR027417">
    <property type="entry name" value="P-loop_NTPase"/>
</dbReference>
<keyword evidence="6" id="KW-0067">ATP-binding</keyword>
<keyword evidence="6" id="KW-0547">Nucleotide-binding</keyword>
<evidence type="ECO:0000259" key="8">
    <source>
        <dbReference type="SMART" id="SM00382"/>
    </source>
</evidence>
<keyword evidence="3" id="KW-0378">Hydrolase</keyword>
<keyword evidence="10" id="KW-1185">Reference proteome</keyword>
<organism evidence="9 10">
    <name type="scientific">Stylosanthes scabra</name>
    <dbReference type="NCBI Taxonomy" id="79078"/>
    <lineage>
        <taxon>Eukaryota</taxon>
        <taxon>Viridiplantae</taxon>
        <taxon>Streptophyta</taxon>
        <taxon>Embryophyta</taxon>
        <taxon>Tracheophyta</taxon>
        <taxon>Spermatophyta</taxon>
        <taxon>Magnoliopsida</taxon>
        <taxon>eudicotyledons</taxon>
        <taxon>Gunneridae</taxon>
        <taxon>Pentapetalae</taxon>
        <taxon>rosids</taxon>
        <taxon>fabids</taxon>
        <taxon>Fabales</taxon>
        <taxon>Fabaceae</taxon>
        <taxon>Papilionoideae</taxon>
        <taxon>50 kb inversion clade</taxon>
        <taxon>dalbergioids sensu lato</taxon>
        <taxon>Dalbergieae</taxon>
        <taxon>Pterocarpus clade</taxon>
        <taxon>Stylosanthes</taxon>
    </lineage>
</organism>
<dbReference type="EMBL" id="JASCZI010032751">
    <property type="protein sequence ID" value="MED6128506.1"/>
    <property type="molecule type" value="Genomic_DNA"/>
</dbReference>
<feature type="domain" description="AAA+ ATPase" evidence="8">
    <location>
        <begin position="258"/>
        <end position="395"/>
    </location>
</feature>
<gene>
    <name evidence="9" type="primary">HSR4_2</name>
    <name evidence="9" type="ORF">PIB30_098614</name>
</gene>
<dbReference type="CDD" id="cd19510">
    <property type="entry name" value="RecA-like_BCS1"/>
    <property type="match status" value="1"/>
</dbReference>
<protein>
    <submittedName>
        <fullName evidence="9">Protein HYPER-SENSITIVITY-RELATED 4</fullName>
    </submittedName>
</protein>
<comment type="catalytic activity">
    <reaction evidence="5">
        <text>ATP + H2O = ADP + phosphate + H(+)</text>
        <dbReference type="Rhea" id="RHEA:13065"/>
        <dbReference type="ChEBI" id="CHEBI:15377"/>
        <dbReference type="ChEBI" id="CHEBI:15378"/>
        <dbReference type="ChEBI" id="CHEBI:30616"/>
        <dbReference type="ChEBI" id="CHEBI:43474"/>
        <dbReference type="ChEBI" id="CHEBI:456216"/>
    </reaction>
</comment>
<dbReference type="InterPro" id="IPR025753">
    <property type="entry name" value="AAA_N_dom"/>
</dbReference>
<evidence type="ECO:0000256" key="6">
    <source>
        <dbReference type="RuleBase" id="RU003651"/>
    </source>
</evidence>
<evidence type="ECO:0000313" key="9">
    <source>
        <dbReference type="EMBL" id="MED6128506.1"/>
    </source>
</evidence>
<comment type="similarity">
    <text evidence="2">Belongs to the AAA ATPase family. BCS1 subfamily.</text>
</comment>
<dbReference type="Pfam" id="PF14363">
    <property type="entry name" value="AAA_assoc"/>
    <property type="match status" value="1"/>
</dbReference>
<dbReference type="InterPro" id="IPR003593">
    <property type="entry name" value="AAA+_ATPase"/>
</dbReference>
<dbReference type="InterPro" id="IPR003960">
    <property type="entry name" value="ATPase_AAA_CS"/>
</dbReference>
<reference evidence="9 10" key="1">
    <citation type="journal article" date="2023" name="Plants (Basel)">
        <title>Bridging the Gap: Combining Genomics and Transcriptomics Approaches to Understand Stylosanthes scabra, an Orphan Legume from the Brazilian Caatinga.</title>
        <authorList>
            <person name="Ferreira-Neto J.R.C."/>
            <person name="da Silva M.D."/>
            <person name="Binneck E."/>
            <person name="de Melo N.F."/>
            <person name="da Silva R.H."/>
            <person name="de Melo A.L.T.M."/>
            <person name="Pandolfi V."/>
            <person name="Bustamante F.O."/>
            <person name="Brasileiro-Vidal A.C."/>
            <person name="Benko-Iseppon A.M."/>
        </authorList>
    </citation>
    <scope>NUCLEOTIDE SEQUENCE [LARGE SCALE GENOMIC DNA]</scope>
    <source>
        <tissue evidence="9">Leaves</tissue>
    </source>
</reference>
<accession>A0ABU6RXD5</accession>